<protein>
    <recommendedName>
        <fullName evidence="4">DUF4013 domain-containing protein</fullName>
    </recommendedName>
</protein>
<keyword evidence="1" id="KW-1133">Transmembrane helix</keyword>
<dbReference type="Proteomes" id="UP000011550">
    <property type="component" value="Unassembled WGS sequence"/>
</dbReference>
<dbReference type="InterPro" id="IPR025098">
    <property type="entry name" value="DUF4013"/>
</dbReference>
<evidence type="ECO:0008006" key="4">
    <source>
        <dbReference type="Google" id="ProtNLM"/>
    </source>
</evidence>
<dbReference type="STRING" id="662479.C440_11718"/>
<dbReference type="Pfam" id="PF13197">
    <property type="entry name" value="DUF4013"/>
    <property type="match status" value="1"/>
</dbReference>
<keyword evidence="1" id="KW-0812">Transmembrane</keyword>
<comment type="caution">
    <text evidence="2">The sequence shown here is derived from an EMBL/GenBank/DDBJ whole genome shotgun (WGS) entry which is preliminary data.</text>
</comment>
<dbReference type="OrthoDB" id="107590at2157"/>
<evidence type="ECO:0000256" key="1">
    <source>
        <dbReference type="SAM" id="Phobius"/>
    </source>
</evidence>
<accession>M0IDY3</accession>
<name>M0IDY3_9EURY</name>
<dbReference type="EMBL" id="AOLN01000013">
    <property type="protein sequence ID" value="ELZ94287.1"/>
    <property type="molecule type" value="Genomic_DNA"/>
</dbReference>
<dbReference type="RefSeq" id="WP_008320663.1">
    <property type="nucleotide sequence ID" value="NZ_AOLN01000013.1"/>
</dbReference>
<proteinExistence type="predicted"/>
<organism evidence="2 3">
    <name type="scientific">Haloferax mucosum ATCC BAA-1512</name>
    <dbReference type="NCBI Taxonomy" id="662479"/>
    <lineage>
        <taxon>Archaea</taxon>
        <taxon>Methanobacteriati</taxon>
        <taxon>Methanobacteriota</taxon>
        <taxon>Stenosarchaea group</taxon>
        <taxon>Halobacteria</taxon>
        <taxon>Halobacteriales</taxon>
        <taxon>Haloferacaceae</taxon>
        <taxon>Haloferax</taxon>
    </lineage>
</organism>
<sequence>MLSDALWFLKRSDDWFATTVIGGILVIASSVLVVLSALVPFVFLLSIPLLLVTTALLEGYYVRAMQAAANGATDAPSFTNWGGLVVDGLKLLAILFVWSLVVLVPLFSLPVALGFGSAALESIPQSASAATQATNVGLGLVGIGGFAFVFVLGLFVSYVVPAAGANFAIKGYFGAGFHVRTILKGAFTREYAIGWALAAVVTIVIGSIGNLLSILLVGFFILFYARVASVYLWGRGYAAGLGRASEP</sequence>
<feature type="transmembrane region" description="Helical" evidence="1">
    <location>
        <begin position="42"/>
        <end position="62"/>
    </location>
</feature>
<evidence type="ECO:0000313" key="2">
    <source>
        <dbReference type="EMBL" id="ELZ94287.1"/>
    </source>
</evidence>
<keyword evidence="1" id="KW-0472">Membrane</keyword>
<feature type="transmembrane region" description="Helical" evidence="1">
    <location>
        <begin position="192"/>
        <end position="225"/>
    </location>
</feature>
<reference evidence="2 3" key="1">
    <citation type="journal article" date="2014" name="PLoS Genet.">
        <title>Phylogenetically driven sequencing of extremely halophilic archaea reveals strategies for static and dynamic osmo-response.</title>
        <authorList>
            <person name="Becker E.A."/>
            <person name="Seitzer P.M."/>
            <person name="Tritt A."/>
            <person name="Larsen D."/>
            <person name="Krusor M."/>
            <person name="Yao A.I."/>
            <person name="Wu D."/>
            <person name="Madern D."/>
            <person name="Eisen J.A."/>
            <person name="Darling A.E."/>
            <person name="Facciotti M.T."/>
        </authorList>
    </citation>
    <scope>NUCLEOTIDE SEQUENCE [LARGE SCALE GENOMIC DNA]</scope>
    <source>
        <strain evidence="2 3">ATCC BAA-1512</strain>
    </source>
</reference>
<gene>
    <name evidence="2" type="ORF">C440_11718</name>
</gene>
<dbReference type="PATRIC" id="fig|662479.7.peg.2378"/>
<feature type="transmembrane region" description="Helical" evidence="1">
    <location>
        <begin position="91"/>
        <end position="115"/>
    </location>
</feature>
<dbReference type="AlphaFoldDB" id="M0IDY3"/>
<evidence type="ECO:0000313" key="3">
    <source>
        <dbReference type="Proteomes" id="UP000011550"/>
    </source>
</evidence>
<feature type="transmembrane region" description="Helical" evidence="1">
    <location>
        <begin position="136"/>
        <end position="160"/>
    </location>
</feature>
<feature type="transmembrane region" description="Helical" evidence="1">
    <location>
        <begin position="15"/>
        <end position="35"/>
    </location>
</feature>
<keyword evidence="3" id="KW-1185">Reference proteome</keyword>